<comment type="caution">
    <text evidence="1">The sequence shown here is derived from an EMBL/GenBank/DDBJ whole genome shotgun (WGS) entry which is preliminary data.</text>
</comment>
<gene>
    <name evidence="1" type="ORF">EHRUM3_03220</name>
</gene>
<feature type="non-terminal residue" evidence="1">
    <location>
        <position position="1"/>
    </location>
</feature>
<dbReference type="AlphaFoldDB" id="A0A170SL07"/>
<proteinExistence type="predicted"/>
<accession>A0A170SL07</accession>
<name>A0A170SL07_EHRRU</name>
<dbReference type="EMBL" id="BDDM01000101">
    <property type="protein sequence ID" value="GAT78110.1"/>
    <property type="molecule type" value="Genomic_DNA"/>
</dbReference>
<sequence length="50" mass="6248">INTNFQILYLLHEYHKNTTSNLQYVRNRNTMYLFTNKYHTLIYKKQYKSS</sequence>
<dbReference type="Proteomes" id="UP000092731">
    <property type="component" value="Unassembled WGS sequence"/>
</dbReference>
<evidence type="ECO:0000313" key="1">
    <source>
        <dbReference type="EMBL" id="GAT78110.1"/>
    </source>
</evidence>
<protein>
    <submittedName>
        <fullName evidence="1">Phage PhiH1 repressor protein</fullName>
    </submittedName>
</protein>
<evidence type="ECO:0000313" key="2">
    <source>
        <dbReference type="Proteomes" id="UP000092731"/>
    </source>
</evidence>
<organism evidence="1 2">
    <name type="scientific">Ehrlichia ruminantium</name>
    <name type="common">heartwater rickettsia</name>
    <name type="synonym">Cowdria ruminantium</name>
    <dbReference type="NCBI Taxonomy" id="779"/>
    <lineage>
        <taxon>Bacteria</taxon>
        <taxon>Pseudomonadati</taxon>
        <taxon>Pseudomonadota</taxon>
        <taxon>Alphaproteobacteria</taxon>
        <taxon>Rickettsiales</taxon>
        <taxon>Anaplasmataceae</taxon>
        <taxon>Ehrlichia</taxon>
    </lineage>
</organism>
<reference evidence="2" key="1">
    <citation type="submission" date="2016-05" db="EMBL/GenBank/DDBJ databases">
        <title>Draft genome sequences of four strains of Ehrlichia ruminantium, a tick-borne pathogen of ruminants, isolated from Zimbabwe, The Gambia and Ghana.</title>
        <authorList>
            <person name="Nakao R."/>
            <person name="Jongejan F."/>
            <person name="Sugimoto C."/>
        </authorList>
    </citation>
    <scope>NUCLEOTIDE SEQUENCE [LARGE SCALE GENOMIC DNA]</scope>
    <source>
        <strain evidence="2">Pokoase 417</strain>
    </source>
</reference>